<evidence type="ECO:0000313" key="4">
    <source>
        <dbReference type="Proteomes" id="UP000008493"/>
    </source>
</evidence>
<feature type="region of interest" description="Disordered" evidence="1">
    <location>
        <begin position="103"/>
        <end position="122"/>
    </location>
</feature>
<dbReference type="RefSeq" id="XP_007332775.1">
    <property type="nucleotide sequence ID" value="XM_007332713.1"/>
</dbReference>
<dbReference type="GeneID" id="18832542"/>
<proteinExistence type="predicted"/>
<keyword evidence="4" id="KW-1185">Reference proteome</keyword>
<feature type="region of interest" description="Disordered" evidence="1">
    <location>
        <begin position="437"/>
        <end position="470"/>
    </location>
</feature>
<dbReference type="KEGG" id="abp:AGABI1DRAFT94022"/>
<evidence type="ECO:0000256" key="2">
    <source>
        <dbReference type="SAM" id="Phobius"/>
    </source>
</evidence>
<protein>
    <submittedName>
        <fullName evidence="3">Uncharacterized protein</fullName>
    </submittedName>
</protein>
<dbReference type="InParanoid" id="K5WMU3"/>
<sequence>MYMPIIHRARIEHPLIEEKSLHRKTNLKTVNLLPRSSSGSTIAGYVVLSVLIAVPLATIFIWAMLHLVRLLRRPTETSMNSDRASGSRRGFIKVRNQTLDFHHDRNEDDNSVEDNIPDDTNLSLLSARPSITASGNTNAPAPVASETSSLMRGSTVVSTMPNDSPLVGIGPSRTTQLGDLEERVQRLEGRFNTVPPGSEEYQNDNRAEDPLSDIDSEEEPLPPYTRLPASESESVVTPVVSTSPGWKMIDIAFDFEFTVLYSEKLQLAKLSHIFIIANPKSHRRFSMSPRRFTTRKDSFGLEIREDGSIGFSISPNEETAADLNVQKVAERRECGDDSPRIIGSDSWKSIVSLTRTKRRRDSFGLEVREDGTLSFDQLAAANEEPKASGNRRKTTSGGMGIIGLRRTMTQPGRNRRRCDSFGLEIREDGTLALNPEAGARPAATRSSGNNSITNDDRMRGAQPSGTGLGRVPDMEIVQRTRTRIHPQSTHIYPQNENNTSISFATNAHVTGSQMEHQPRLADEGRANSVEVDILRERVRILEAALAEHRPHVYNAPEQLPAYQPRSSSPTAGSRTASSRRRWYATRILRLESLGKCHWLKLRVICSFSSLQFWYKRARWACKKHGQMNIFVMGSVERDIVGADQGPDILAYFGLDYFKHNESGNWVVSLVLYTFLSEAVSSIMLPESIQFAQNSDLSVKKPLEYGASRSPFNNRQLAIV</sequence>
<keyword evidence="2" id="KW-1133">Transmembrane helix</keyword>
<feature type="compositionally biased region" description="Polar residues" evidence="1">
    <location>
        <begin position="444"/>
        <end position="453"/>
    </location>
</feature>
<dbReference type="AlphaFoldDB" id="K5WMU3"/>
<feature type="compositionally biased region" description="Acidic residues" evidence="1">
    <location>
        <begin position="210"/>
        <end position="220"/>
    </location>
</feature>
<feature type="region of interest" description="Disordered" evidence="1">
    <location>
        <begin position="189"/>
        <end position="229"/>
    </location>
</feature>
<reference evidence="4" key="1">
    <citation type="journal article" date="2012" name="Proc. Natl. Acad. Sci. U.S.A.">
        <title>Genome sequence of the button mushroom Agaricus bisporus reveals mechanisms governing adaptation to a humic-rich ecological niche.</title>
        <authorList>
            <person name="Morin E."/>
            <person name="Kohler A."/>
            <person name="Baker A.R."/>
            <person name="Foulongne-Oriol M."/>
            <person name="Lombard V."/>
            <person name="Nagy L.G."/>
            <person name="Ohm R.A."/>
            <person name="Patyshakuliyeva A."/>
            <person name="Brun A."/>
            <person name="Aerts A.L."/>
            <person name="Bailey A.M."/>
            <person name="Billette C."/>
            <person name="Coutinho P.M."/>
            <person name="Deakin G."/>
            <person name="Doddapaneni H."/>
            <person name="Floudas D."/>
            <person name="Grimwood J."/>
            <person name="Hilden K."/>
            <person name="Kuees U."/>
            <person name="LaButti K.M."/>
            <person name="Lapidus A."/>
            <person name="Lindquist E.A."/>
            <person name="Lucas S.M."/>
            <person name="Murat C."/>
            <person name="Riley R.W."/>
            <person name="Salamov A.A."/>
            <person name="Schmutz J."/>
            <person name="Subramanian V."/>
            <person name="Woesten H.A.B."/>
            <person name="Xu J."/>
            <person name="Eastwood D.C."/>
            <person name="Foster G.D."/>
            <person name="Sonnenberg A.S."/>
            <person name="Cullen D."/>
            <person name="de Vries R.P."/>
            <person name="Lundell T."/>
            <person name="Hibbett D.S."/>
            <person name="Henrissat B."/>
            <person name="Burton K.S."/>
            <person name="Kerrigan R.W."/>
            <person name="Challen M.P."/>
            <person name="Grigoriev I.V."/>
            <person name="Martin F."/>
        </authorList>
    </citation>
    <scope>NUCLEOTIDE SEQUENCE [LARGE SCALE GENOMIC DNA]</scope>
    <source>
        <strain evidence="4">JB137-S8 / ATCC MYA-4627 / FGSC 10392</strain>
    </source>
</reference>
<organism evidence="3 4">
    <name type="scientific">Agaricus bisporus var. burnettii (strain JB137-S8 / ATCC MYA-4627 / FGSC 10392)</name>
    <name type="common">White button mushroom</name>
    <dbReference type="NCBI Taxonomy" id="597362"/>
    <lineage>
        <taxon>Eukaryota</taxon>
        <taxon>Fungi</taxon>
        <taxon>Dikarya</taxon>
        <taxon>Basidiomycota</taxon>
        <taxon>Agaricomycotina</taxon>
        <taxon>Agaricomycetes</taxon>
        <taxon>Agaricomycetidae</taxon>
        <taxon>Agaricales</taxon>
        <taxon>Agaricineae</taxon>
        <taxon>Agaricaceae</taxon>
        <taxon>Agaricus</taxon>
    </lineage>
</organism>
<evidence type="ECO:0000313" key="3">
    <source>
        <dbReference type="EMBL" id="EKM76606.1"/>
    </source>
</evidence>
<feature type="region of interest" description="Disordered" evidence="1">
    <location>
        <begin position="380"/>
        <end position="399"/>
    </location>
</feature>
<evidence type="ECO:0000256" key="1">
    <source>
        <dbReference type="SAM" id="MobiDB-lite"/>
    </source>
</evidence>
<accession>K5WMU3</accession>
<feature type="transmembrane region" description="Helical" evidence="2">
    <location>
        <begin position="42"/>
        <end position="65"/>
    </location>
</feature>
<dbReference type="OMA" id="STHIYPQ"/>
<feature type="region of interest" description="Disordered" evidence="1">
    <location>
        <begin position="555"/>
        <end position="577"/>
    </location>
</feature>
<keyword evidence="2" id="KW-0812">Transmembrane</keyword>
<dbReference type="OrthoDB" id="3065531at2759"/>
<name>K5WMU3_AGABU</name>
<gene>
    <name evidence="3" type="ORF">AGABI1DRAFT_94022</name>
</gene>
<dbReference type="Proteomes" id="UP000008493">
    <property type="component" value="Unassembled WGS sequence"/>
</dbReference>
<keyword evidence="2" id="KW-0472">Membrane</keyword>
<feature type="compositionally biased region" description="Polar residues" evidence="1">
    <location>
        <begin position="129"/>
        <end position="162"/>
    </location>
</feature>
<feature type="compositionally biased region" description="Low complexity" evidence="1">
    <location>
        <begin position="564"/>
        <end position="576"/>
    </location>
</feature>
<dbReference type="EMBL" id="JH971401">
    <property type="protein sequence ID" value="EKM76606.1"/>
    <property type="molecule type" value="Genomic_DNA"/>
</dbReference>
<dbReference type="HOGENOM" id="CLU_384469_0_0_1"/>
<feature type="region of interest" description="Disordered" evidence="1">
    <location>
        <begin position="129"/>
        <end position="174"/>
    </location>
</feature>